<reference evidence="4 5" key="1">
    <citation type="submission" date="2017-06" db="EMBL/GenBank/DDBJ databases">
        <title>Biodegradation of gentamicin by bacterial consortia AMQD4 in synthetic medium and raw gentamicin sewage.</title>
        <authorList>
            <person name="Chang H."/>
            <person name="Feng Y."/>
            <person name="Li Z."/>
            <person name="Xue J."/>
            <person name="Cheng D."/>
        </authorList>
    </citation>
    <scope>NUCLEOTIDE SEQUENCE [LARGE SCALE GENOMIC DNA]</scope>
    <source>
        <strain evidence="4 5">BZC3</strain>
    </source>
</reference>
<accession>A0A1Z3LYT5</accession>
<dbReference type="CDD" id="cd03809">
    <property type="entry name" value="GT4_MtfB-like"/>
    <property type="match status" value="1"/>
</dbReference>
<dbReference type="RefSeq" id="WP_088411039.1">
    <property type="nucleotide sequence ID" value="NZ_CP021995.1"/>
</dbReference>
<protein>
    <submittedName>
        <fullName evidence="4">Glycosyl transferase family 1</fullName>
    </submittedName>
</protein>
<evidence type="ECO:0000313" key="5">
    <source>
        <dbReference type="Proteomes" id="UP000197024"/>
    </source>
</evidence>
<proteinExistence type="predicted"/>
<dbReference type="SUPFAM" id="SSF53756">
    <property type="entry name" value="UDP-Glycosyltransferase/glycogen phosphorylase"/>
    <property type="match status" value="1"/>
</dbReference>
<gene>
    <name evidence="4" type="ORF">CD943_10930</name>
</gene>
<reference evidence="4 5" key="2">
    <citation type="submission" date="2017-06" db="EMBL/GenBank/DDBJ databases">
        <authorList>
            <person name="Kim H.J."/>
            <person name="Triplett B.A."/>
        </authorList>
    </citation>
    <scope>NUCLEOTIDE SEQUENCE [LARGE SCALE GENOMIC DNA]</scope>
    <source>
        <strain evidence="4 5">BZC3</strain>
    </source>
</reference>
<dbReference type="Pfam" id="PF13439">
    <property type="entry name" value="Glyco_transf_4"/>
    <property type="match status" value="1"/>
</dbReference>
<dbReference type="InterPro" id="IPR028098">
    <property type="entry name" value="Glyco_trans_4-like_N"/>
</dbReference>
<dbReference type="PANTHER" id="PTHR46401">
    <property type="entry name" value="GLYCOSYLTRANSFERASE WBBK-RELATED"/>
    <property type="match status" value="1"/>
</dbReference>
<dbReference type="Proteomes" id="UP000197024">
    <property type="component" value="Chromosome"/>
</dbReference>
<dbReference type="AlphaFoldDB" id="A0A1Z3LYT5"/>
<evidence type="ECO:0000256" key="1">
    <source>
        <dbReference type="ARBA" id="ARBA00022679"/>
    </source>
</evidence>
<keyword evidence="1 4" id="KW-0808">Transferase</keyword>
<sequence length="436" mass="48136">MESRVSSVCIDGFNLALAKGSGIATYSRNLLSAFRDSSISGQVLYGPPCRDSRTISEVLLADAERPPTKVRKLDRFRQTLASQLGRPAYPIIPSDHVIWSSRGGGRPDADCFWAAGNLFHYAHRCFQAYGKVTPVSFVGEDSLVPDAMHWTATLPLYASNKINVYTIHDLIPLRLPHATLEDKSRYKLLCDQIVKRADHIAVVSDTTKRDVVELLGVNPDRVTTTYQSVGIPRNISERPESEVALEIEGIFDLGWKDYFLYFGAIEPKKNVGRIVEAFLASGVDRPLVIVGGRAWLEEGEVALLEQVRRDGTRAGQRIRRYEYMPYRLLVSLIRGARATLFPSLYEGFGLPVLESMLLETAVLTSTAGALPEVAGEAAFMVDPYDVPAITKGIQALAADDGLVADLVNRGRDRARLFTPEAHAKRVRGMYEGLGVL</sequence>
<dbReference type="PANTHER" id="PTHR46401:SF2">
    <property type="entry name" value="GLYCOSYLTRANSFERASE WBBK-RELATED"/>
    <property type="match status" value="1"/>
</dbReference>
<evidence type="ECO:0000259" key="2">
    <source>
        <dbReference type="Pfam" id="PF00534"/>
    </source>
</evidence>
<feature type="domain" description="Glycosyltransferase subfamily 4-like N-terminal" evidence="3">
    <location>
        <begin position="151"/>
        <end position="226"/>
    </location>
</feature>
<dbReference type="InterPro" id="IPR001296">
    <property type="entry name" value="Glyco_trans_1"/>
</dbReference>
<name>A0A1Z3LYT5_BREDI</name>
<dbReference type="GO" id="GO:0009103">
    <property type="term" value="P:lipopolysaccharide biosynthetic process"/>
    <property type="evidence" value="ECO:0007669"/>
    <property type="project" value="TreeGrafter"/>
</dbReference>
<dbReference type="Gene3D" id="3.40.50.2000">
    <property type="entry name" value="Glycogen Phosphorylase B"/>
    <property type="match status" value="2"/>
</dbReference>
<organism evidence="4 5">
    <name type="scientific">Brevundimonas diminuta</name>
    <name type="common">Pseudomonas diminuta</name>
    <dbReference type="NCBI Taxonomy" id="293"/>
    <lineage>
        <taxon>Bacteria</taxon>
        <taxon>Pseudomonadati</taxon>
        <taxon>Pseudomonadota</taxon>
        <taxon>Alphaproteobacteria</taxon>
        <taxon>Caulobacterales</taxon>
        <taxon>Caulobacteraceae</taxon>
        <taxon>Brevundimonas</taxon>
    </lineage>
</organism>
<evidence type="ECO:0000313" key="4">
    <source>
        <dbReference type="EMBL" id="ASD27353.1"/>
    </source>
</evidence>
<dbReference type="EMBL" id="CP021995">
    <property type="protein sequence ID" value="ASD27353.1"/>
    <property type="molecule type" value="Genomic_DNA"/>
</dbReference>
<dbReference type="GO" id="GO:0016757">
    <property type="term" value="F:glycosyltransferase activity"/>
    <property type="evidence" value="ECO:0007669"/>
    <property type="project" value="InterPro"/>
</dbReference>
<evidence type="ECO:0000259" key="3">
    <source>
        <dbReference type="Pfam" id="PF13439"/>
    </source>
</evidence>
<feature type="domain" description="Glycosyl transferase family 1" evidence="2">
    <location>
        <begin position="256"/>
        <end position="412"/>
    </location>
</feature>
<dbReference type="Pfam" id="PF00534">
    <property type="entry name" value="Glycos_transf_1"/>
    <property type="match status" value="1"/>
</dbReference>